<dbReference type="AlphaFoldDB" id="W2HU90"/>
<protein>
    <submittedName>
        <fullName evidence="2">Uncharacterized protein</fullName>
    </submittedName>
</protein>
<feature type="compositionally biased region" description="Low complexity" evidence="1">
    <location>
        <begin position="253"/>
        <end position="266"/>
    </location>
</feature>
<feature type="compositionally biased region" description="Basic and acidic residues" evidence="1">
    <location>
        <begin position="25"/>
        <end position="34"/>
    </location>
</feature>
<feature type="compositionally biased region" description="Low complexity" evidence="1">
    <location>
        <begin position="142"/>
        <end position="154"/>
    </location>
</feature>
<feature type="region of interest" description="Disordered" evidence="1">
    <location>
        <begin position="1"/>
        <end position="98"/>
    </location>
</feature>
<dbReference type="VEuPathDB" id="FungiDB:PPTG_20489"/>
<feature type="compositionally biased region" description="Low complexity" evidence="1">
    <location>
        <begin position="170"/>
        <end position="181"/>
    </location>
</feature>
<feature type="compositionally biased region" description="Acidic residues" evidence="1">
    <location>
        <begin position="132"/>
        <end position="141"/>
    </location>
</feature>
<feature type="compositionally biased region" description="Basic and acidic residues" evidence="1">
    <location>
        <begin position="155"/>
        <end position="167"/>
    </location>
</feature>
<dbReference type="Proteomes" id="UP000053864">
    <property type="component" value="Unassembled WGS sequence"/>
</dbReference>
<feature type="compositionally biased region" description="Low complexity" evidence="1">
    <location>
        <begin position="199"/>
        <end position="228"/>
    </location>
</feature>
<sequence length="289" mass="30523">MGGAESAEMDSKQKLAAAGGKTKAKKETQVKKVEGGVTTYTSATSTEEKAPVADFEAVSEQTINSKGVKTPHEPETEPNDPSKAPVEGEGTKTEVFRTVEPDGCIVTKTVKTTRRKTRSATGQLITMIEVETTTETEEPDGDTTTSIKTETTTEMESKSAHQRHDAPQKPIASSTTTATPTESVQTEVFQSQEADGSIVTKTVKTTTRTSTTASGELVKTIEVETTTETETKSGEKSTTVETETREETEVEESSLTTTSGSTATVSGGRAIRSTVEAGAAPGETVQTEV</sequence>
<dbReference type="EMBL" id="KI676471">
    <property type="protein sequence ID" value="ETL25554.1"/>
    <property type="molecule type" value="Genomic_DNA"/>
</dbReference>
<gene>
    <name evidence="2" type="ORF">L916_20610</name>
</gene>
<reference evidence="2" key="1">
    <citation type="submission" date="2013-11" db="EMBL/GenBank/DDBJ databases">
        <title>The Genome Sequence of Phytophthora parasitica CJ05E6.</title>
        <authorList>
            <consortium name="The Broad Institute Genomics Platform"/>
            <person name="Russ C."/>
            <person name="Tyler B."/>
            <person name="Panabieres F."/>
            <person name="Shan W."/>
            <person name="Tripathy S."/>
            <person name="Grunwald N."/>
            <person name="Machado M."/>
            <person name="Johnson C.S."/>
            <person name="Arredondo F."/>
            <person name="Hong C."/>
            <person name="Coffey M."/>
            <person name="Young S.K."/>
            <person name="Zeng Q."/>
            <person name="Gargeya S."/>
            <person name="Fitzgerald M."/>
            <person name="Abouelleil A."/>
            <person name="Alvarado L."/>
            <person name="Chapman S.B."/>
            <person name="Gainer-Dewar J."/>
            <person name="Goldberg J."/>
            <person name="Griggs A."/>
            <person name="Gujja S."/>
            <person name="Hansen M."/>
            <person name="Howarth C."/>
            <person name="Imamovic A."/>
            <person name="Ireland A."/>
            <person name="Larimer J."/>
            <person name="McCowan C."/>
            <person name="Murphy C."/>
            <person name="Pearson M."/>
            <person name="Poon T.W."/>
            <person name="Priest M."/>
            <person name="Roberts A."/>
            <person name="Saif S."/>
            <person name="Shea T."/>
            <person name="Sykes S."/>
            <person name="Wortman J."/>
            <person name="Nusbaum C."/>
            <person name="Birren B."/>
        </authorList>
    </citation>
    <scope>NUCLEOTIDE SEQUENCE [LARGE SCALE GENOMIC DNA]</scope>
    <source>
        <strain evidence="2">CJ05E6</strain>
    </source>
</reference>
<evidence type="ECO:0000313" key="2">
    <source>
        <dbReference type="EMBL" id="ETL25554.1"/>
    </source>
</evidence>
<feature type="region of interest" description="Disordered" evidence="1">
    <location>
        <begin position="113"/>
        <end position="289"/>
    </location>
</feature>
<feature type="compositionally biased region" description="Basic and acidic residues" evidence="1">
    <location>
        <begin position="89"/>
        <end position="98"/>
    </location>
</feature>
<feature type="non-terminal residue" evidence="2">
    <location>
        <position position="289"/>
    </location>
</feature>
<proteinExistence type="predicted"/>
<feature type="compositionally biased region" description="Polar residues" evidence="1">
    <location>
        <begin position="182"/>
        <end position="194"/>
    </location>
</feature>
<name>W2HU90_PHYNI</name>
<evidence type="ECO:0000256" key="1">
    <source>
        <dbReference type="SAM" id="MobiDB-lite"/>
    </source>
</evidence>
<organism evidence="2">
    <name type="scientific">Phytophthora nicotianae</name>
    <name type="common">Potato buckeye rot agent</name>
    <name type="synonym">Phytophthora parasitica</name>
    <dbReference type="NCBI Taxonomy" id="4792"/>
    <lineage>
        <taxon>Eukaryota</taxon>
        <taxon>Sar</taxon>
        <taxon>Stramenopiles</taxon>
        <taxon>Oomycota</taxon>
        <taxon>Peronosporomycetes</taxon>
        <taxon>Peronosporales</taxon>
        <taxon>Peronosporaceae</taxon>
        <taxon>Phytophthora</taxon>
    </lineage>
</organism>
<accession>W2HU90</accession>